<dbReference type="PANTHER" id="PTHR12940">
    <property type="entry name" value="ES-2 PROTEIN - RELATED"/>
    <property type="match status" value="1"/>
</dbReference>
<dbReference type="PANTHER" id="PTHR12940:SF0">
    <property type="entry name" value="SPLICING FACTOR ESS-2 HOMOLOG"/>
    <property type="match status" value="1"/>
</dbReference>
<dbReference type="EMBL" id="KZ303505">
    <property type="protein sequence ID" value="PIA15715.1"/>
    <property type="molecule type" value="Genomic_DNA"/>
</dbReference>
<evidence type="ECO:0000256" key="4">
    <source>
        <dbReference type="SAM" id="MobiDB-lite"/>
    </source>
</evidence>
<dbReference type="OrthoDB" id="19679at2759"/>
<dbReference type="InterPro" id="IPR019148">
    <property type="entry name" value="Nuclear_protein_DGCR14_ESS-2"/>
</dbReference>
<keyword evidence="3" id="KW-0539">Nucleus</keyword>
<evidence type="ECO:0000313" key="6">
    <source>
        <dbReference type="Proteomes" id="UP000242474"/>
    </source>
</evidence>
<name>A0A2G5B9M9_COERN</name>
<dbReference type="STRING" id="763665.A0A2G5B9M9"/>
<evidence type="ECO:0000256" key="2">
    <source>
        <dbReference type="ARBA" id="ARBA00009072"/>
    </source>
</evidence>
<sequence>MALRKEDRAKKEKDSDNTAVVLEEDEFRATVDAIVARDFFPDLYHTAGRIESKESLDEFLRKNISDDNASFSSLLRDENAQRQAKHKKVFGTQARLRSGTQQRNALMFAPDGLKQKSPTVKEKRIMHHNTRFEDVQLDNDDDMESVMSEISTAGYKTPEIGGYKMVDEPVRVGGRRFEIKPATPRELTGQQLAKPKQPTTKISSDSTSAMLSPAARRLLERSSGKRTAGNSQSPRENDETLRRAYNSPYARRPG</sequence>
<comment type="similarity">
    <text evidence="2">Belongs to the ESS2 family.</text>
</comment>
<evidence type="ECO:0000256" key="3">
    <source>
        <dbReference type="ARBA" id="ARBA00023242"/>
    </source>
</evidence>
<dbReference type="AlphaFoldDB" id="A0A2G5B9M9"/>
<dbReference type="Pfam" id="PF09751">
    <property type="entry name" value="Es2"/>
    <property type="match status" value="1"/>
</dbReference>
<proteinExistence type="inferred from homology"/>
<reference evidence="5 6" key="1">
    <citation type="journal article" date="2015" name="Genome Biol. Evol.">
        <title>Phylogenomic analyses indicate that early fungi evolved digesting cell walls of algal ancestors of land plants.</title>
        <authorList>
            <person name="Chang Y."/>
            <person name="Wang S."/>
            <person name="Sekimoto S."/>
            <person name="Aerts A.L."/>
            <person name="Choi C."/>
            <person name="Clum A."/>
            <person name="LaButti K.M."/>
            <person name="Lindquist E.A."/>
            <person name="Yee Ngan C."/>
            <person name="Ohm R.A."/>
            <person name="Salamov A.A."/>
            <person name="Grigoriev I.V."/>
            <person name="Spatafora J.W."/>
            <person name="Berbee M.L."/>
        </authorList>
    </citation>
    <scope>NUCLEOTIDE SEQUENCE [LARGE SCALE GENOMIC DNA]</scope>
    <source>
        <strain evidence="5 6">NRRL 1564</strain>
    </source>
</reference>
<accession>A0A2G5B9M9</accession>
<keyword evidence="6" id="KW-1185">Reference proteome</keyword>
<feature type="compositionally biased region" description="Polar residues" evidence="4">
    <location>
        <begin position="197"/>
        <end position="210"/>
    </location>
</feature>
<evidence type="ECO:0000313" key="5">
    <source>
        <dbReference type="EMBL" id="PIA15715.1"/>
    </source>
</evidence>
<protein>
    <submittedName>
        <fullName evidence="5">Uncharacterized protein</fullName>
    </submittedName>
</protein>
<comment type="subcellular location">
    <subcellularLocation>
        <location evidence="1">Nucleus</location>
    </subcellularLocation>
</comment>
<dbReference type="GO" id="GO:0071013">
    <property type="term" value="C:catalytic step 2 spliceosome"/>
    <property type="evidence" value="ECO:0007669"/>
    <property type="project" value="TreeGrafter"/>
</dbReference>
<feature type="region of interest" description="Disordered" evidence="4">
    <location>
        <begin position="181"/>
        <end position="254"/>
    </location>
</feature>
<evidence type="ECO:0000256" key="1">
    <source>
        <dbReference type="ARBA" id="ARBA00004123"/>
    </source>
</evidence>
<gene>
    <name evidence="5" type="ORF">COEREDRAFT_81839</name>
</gene>
<organism evidence="5 6">
    <name type="scientific">Coemansia reversa (strain ATCC 12441 / NRRL 1564)</name>
    <dbReference type="NCBI Taxonomy" id="763665"/>
    <lineage>
        <taxon>Eukaryota</taxon>
        <taxon>Fungi</taxon>
        <taxon>Fungi incertae sedis</taxon>
        <taxon>Zoopagomycota</taxon>
        <taxon>Kickxellomycotina</taxon>
        <taxon>Kickxellomycetes</taxon>
        <taxon>Kickxellales</taxon>
        <taxon>Kickxellaceae</taxon>
        <taxon>Coemansia</taxon>
    </lineage>
</organism>
<dbReference type="Proteomes" id="UP000242474">
    <property type="component" value="Unassembled WGS sequence"/>
</dbReference>